<evidence type="ECO:0000313" key="3">
    <source>
        <dbReference type="Proteomes" id="UP001519344"/>
    </source>
</evidence>
<accession>A0ABS4HWU7</accession>
<organism evidence="2 3">
    <name type="scientific">Paenibacillus aceris</name>
    <dbReference type="NCBI Taxonomy" id="869555"/>
    <lineage>
        <taxon>Bacteria</taxon>
        <taxon>Bacillati</taxon>
        <taxon>Bacillota</taxon>
        <taxon>Bacilli</taxon>
        <taxon>Bacillales</taxon>
        <taxon>Paenibacillaceae</taxon>
        <taxon>Paenibacillus</taxon>
    </lineage>
</organism>
<dbReference type="PANTHER" id="PTHR35841">
    <property type="entry name" value="PHOSPHONATES-BINDING PERIPLASMIC PROTEIN"/>
    <property type="match status" value="1"/>
</dbReference>
<comment type="caution">
    <text evidence="2">The sequence shown here is derived from an EMBL/GenBank/DDBJ whole genome shotgun (WGS) entry which is preliminary data.</text>
</comment>
<dbReference type="Proteomes" id="UP001519344">
    <property type="component" value="Unassembled WGS sequence"/>
</dbReference>
<name>A0ABS4HWU7_9BACL</name>
<dbReference type="Pfam" id="PF12974">
    <property type="entry name" value="Phosphonate-bd"/>
    <property type="match status" value="1"/>
</dbReference>
<evidence type="ECO:0000256" key="1">
    <source>
        <dbReference type="SAM" id="SignalP"/>
    </source>
</evidence>
<keyword evidence="3" id="KW-1185">Reference proteome</keyword>
<sequence length="353" mass="37723">MKKKMLTLMLSVSLVAVTAGCGTKAGEAQNGSAAVKTKDTITIAWYPNESGAEMKSAREEIGKVVAAATGKKVEHKTTTDYTIAIEAIASGSADIAYMGAQGYVEANAKNKKVQPLVIPSGESGTLEDAVYYSWLSVRKGEEEAYRNGSGYSIDNIAGKKFSFVSNSSTSGFKVPSAGILNYFSKKDKYKNLTVDDLILGGKDKFFGEVLFGGTHQGSAVNLLNGKADVAAFCDTCVANYIELDSGNANTAGAVYKIKQGATEPFNTMVGKEFALISVTPVLNQPFVINTGTISEDDKKKLQDSFTSDSVTKNAQIILPKDSKEVGMFKQKSGKEKFLTVDDGFFNPVRMLSN</sequence>
<protein>
    <submittedName>
        <fullName evidence="2">Phosphonate transport system substrate-binding protein</fullName>
    </submittedName>
</protein>
<dbReference type="RefSeq" id="WP_167066411.1">
    <property type="nucleotide sequence ID" value="NZ_JAAOZR010000045.1"/>
</dbReference>
<dbReference type="PANTHER" id="PTHR35841:SF1">
    <property type="entry name" value="PHOSPHONATES-BINDING PERIPLASMIC PROTEIN"/>
    <property type="match status" value="1"/>
</dbReference>
<feature type="signal peptide" evidence="1">
    <location>
        <begin position="1"/>
        <end position="19"/>
    </location>
</feature>
<dbReference type="EMBL" id="JAGGKV010000005">
    <property type="protein sequence ID" value="MBP1963136.1"/>
    <property type="molecule type" value="Genomic_DNA"/>
</dbReference>
<evidence type="ECO:0000313" key="2">
    <source>
        <dbReference type="EMBL" id="MBP1963136.1"/>
    </source>
</evidence>
<keyword evidence="1" id="KW-0732">Signal</keyword>
<proteinExistence type="predicted"/>
<dbReference type="PROSITE" id="PS51257">
    <property type="entry name" value="PROKAR_LIPOPROTEIN"/>
    <property type="match status" value="1"/>
</dbReference>
<dbReference type="Gene3D" id="3.40.190.10">
    <property type="entry name" value="Periplasmic binding protein-like II"/>
    <property type="match status" value="2"/>
</dbReference>
<gene>
    <name evidence="2" type="ORF">J2Z65_002352</name>
</gene>
<dbReference type="SUPFAM" id="SSF53850">
    <property type="entry name" value="Periplasmic binding protein-like II"/>
    <property type="match status" value="1"/>
</dbReference>
<reference evidence="2 3" key="1">
    <citation type="submission" date="2021-03" db="EMBL/GenBank/DDBJ databases">
        <title>Genomic Encyclopedia of Type Strains, Phase IV (KMG-IV): sequencing the most valuable type-strain genomes for metagenomic binning, comparative biology and taxonomic classification.</title>
        <authorList>
            <person name="Goeker M."/>
        </authorList>
    </citation>
    <scope>NUCLEOTIDE SEQUENCE [LARGE SCALE GENOMIC DNA]</scope>
    <source>
        <strain evidence="2 3">DSM 24950</strain>
    </source>
</reference>
<feature type="chain" id="PRO_5046976357" evidence="1">
    <location>
        <begin position="20"/>
        <end position="353"/>
    </location>
</feature>